<keyword evidence="1" id="KW-0472">Membrane</keyword>
<dbReference type="Proteomes" id="UP001291623">
    <property type="component" value="Unassembled WGS sequence"/>
</dbReference>
<keyword evidence="1" id="KW-1133">Transmembrane helix</keyword>
<protein>
    <submittedName>
        <fullName evidence="2">Uncharacterized protein</fullName>
    </submittedName>
</protein>
<keyword evidence="1" id="KW-0812">Transmembrane</keyword>
<dbReference type="EMBL" id="JAVYJV010000019">
    <property type="protein sequence ID" value="KAK4345184.1"/>
    <property type="molecule type" value="Genomic_DNA"/>
</dbReference>
<sequence length="80" mass="9111">MIPTDSCGTKLLYEKSEICKLMLQDSVPSTSARPCGRVRAVVSPAFKQRMQHLQHTLRCSISIIVFYLLLEWHVSLVSDF</sequence>
<reference evidence="2" key="1">
    <citation type="submission" date="2023-12" db="EMBL/GenBank/DDBJ databases">
        <title>Genome assembly of Anisodus tanguticus.</title>
        <authorList>
            <person name="Wang Y.-J."/>
        </authorList>
    </citation>
    <scope>NUCLEOTIDE SEQUENCE</scope>
    <source>
        <strain evidence="2">KB-2021</strain>
        <tissue evidence="2">Leaf</tissue>
    </source>
</reference>
<comment type="caution">
    <text evidence="2">The sequence shown here is derived from an EMBL/GenBank/DDBJ whole genome shotgun (WGS) entry which is preliminary data.</text>
</comment>
<gene>
    <name evidence="2" type="ORF">RND71_035360</name>
</gene>
<evidence type="ECO:0000256" key="1">
    <source>
        <dbReference type="SAM" id="Phobius"/>
    </source>
</evidence>
<evidence type="ECO:0000313" key="3">
    <source>
        <dbReference type="Proteomes" id="UP001291623"/>
    </source>
</evidence>
<keyword evidence="3" id="KW-1185">Reference proteome</keyword>
<proteinExistence type="predicted"/>
<organism evidence="2 3">
    <name type="scientific">Anisodus tanguticus</name>
    <dbReference type="NCBI Taxonomy" id="243964"/>
    <lineage>
        <taxon>Eukaryota</taxon>
        <taxon>Viridiplantae</taxon>
        <taxon>Streptophyta</taxon>
        <taxon>Embryophyta</taxon>
        <taxon>Tracheophyta</taxon>
        <taxon>Spermatophyta</taxon>
        <taxon>Magnoliopsida</taxon>
        <taxon>eudicotyledons</taxon>
        <taxon>Gunneridae</taxon>
        <taxon>Pentapetalae</taxon>
        <taxon>asterids</taxon>
        <taxon>lamiids</taxon>
        <taxon>Solanales</taxon>
        <taxon>Solanaceae</taxon>
        <taxon>Solanoideae</taxon>
        <taxon>Hyoscyameae</taxon>
        <taxon>Anisodus</taxon>
    </lineage>
</organism>
<accession>A0AAE1R5N8</accession>
<feature type="transmembrane region" description="Helical" evidence="1">
    <location>
        <begin position="56"/>
        <end position="74"/>
    </location>
</feature>
<dbReference type="AlphaFoldDB" id="A0AAE1R5N8"/>
<evidence type="ECO:0000313" key="2">
    <source>
        <dbReference type="EMBL" id="KAK4345184.1"/>
    </source>
</evidence>
<name>A0AAE1R5N8_9SOLA</name>